<evidence type="ECO:0000259" key="1">
    <source>
        <dbReference type="Pfam" id="PF00903"/>
    </source>
</evidence>
<dbReference type="AlphaFoldDB" id="A0A6J4L7H7"/>
<organism evidence="2">
    <name type="scientific">uncultured Friedmanniella sp</name>
    <dbReference type="NCBI Taxonomy" id="335381"/>
    <lineage>
        <taxon>Bacteria</taxon>
        <taxon>Bacillati</taxon>
        <taxon>Actinomycetota</taxon>
        <taxon>Actinomycetes</taxon>
        <taxon>Propionibacteriales</taxon>
        <taxon>Nocardioidaceae</taxon>
        <taxon>Friedmanniella</taxon>
        <taxon>environmental samples</taxon>
    </lineage>
</organism>
<dbReference type="InterPro" id="IPR028973">
    <property type="entry name" value="PhnB-like"/>
</dbReference>
<name>A0A6J4L7H7_9ACTN</name>
<evidence type="ECO:0000313" key="2">
    <source>
        <dbReference type="EMBL" id="CAA9324976.1"/>
    </source>
</evidence>
<dbReference type="Gene3D" id="3.10.180.10">
    <property type="entry name" value="2,3-Dihydroxybiphenyl 1,2-Dioxygenase, domain 1"/>
    <property type="match status" value="1"/>
</dbReference>
<keyword evidence="2" id="KW-0808">Transferase</keyword>
<reference evidence="2" key="1">
    <citation type="submission" date="2020-02" db="EMBL/GenBank/DDBJ databases">
        <authorList>
            <person name="Meier V. D."/>
        </authorList>
    </citation>
    <scope>NUCLEOTIDE SEQUENCE</scope>
    <source>
        <strain evidence="2">AVDCRST_MAG48</strain>
    </source>
</reference>
<sequence>MSSLLNPYVNLRGRAREALEFYQGVFGGEVTLSTFGEFGMEGAAADQVMHGQLETPKGFTLMVSDAPEDVPGTEGSNITICLSGDDVDDLTGYFHALAEGGQVTTPLEKQMWGDSYGALTDRFGVDWMANIASPPA</sequence>
<dbReference type="InterPro" id="IPR029068">
    <property type="entry name" value="Glyas_Bleomycin-R_OHBP_Dase"/>
</dbReference>
<dbReference type="PANTHER" id="PTHR33990:SF1">
    <property type="entry name" value="PROTEIN YJDN"/>
    <property type="match status" value="1"/>
</dbReference>
<dbReference type="PANTHER" id="PTHR33990">
    <property type="entry name" value="PROTEIN YJDN-RELATED"/>
    <property type="match status" value="1"/>
</dbReference>
<dbReference type="SUPFAM" id="SSF54593">
    <property type="entry name" value="Glyoxalase/Bleomycin resistance protein/Dihydroxybiphenyl dioxygenase"/>
    <property type="match status" value="1"/>
</dbReference>
<dbReference type="Pfam" id="PF00903">
    <property type="entry name" value="Glyoxalase"/>
    <property type="match status" value="1"/>
</dbReference>
<proteinExistence type="predicted"/>
<dbReference type="GO" id="GO:0008168">
    <property type="term" value="F:methyltransferase activity"/>
    <property type="evidence" value="ECO:0007669"/>
    <property type="project" value="UniProtKB-KW"/>
</dbReference>
<keyword evidence="2" id="KW-0489">Methyltransferase</keyword>
<dbReference type="GO" id="GO:0032259">
    <property type="term" value="P:methylation"/>
    <property type="evidence" value="ECO:0007669"/>
    <property type="project" value="UniProtKB-KW"/>
</dbReference>
<accession>A0A6J4L7H7</accession>
<keyword evidence="2" id="KW-0830">Ubiquinone</keyword>
<dbReference type="CDD" id="cd06588">
    <property type="entry name" value="PhnB_like"/>
    <property type="match status" value="1"/>
</dbReference>
<protein>
    <submittedName>
        <fullName evidence="2">PhnB protein putative DNA binding 3-demethylubiquinone-9 3-methyltransferase domain protein</fullName>
    </submittedName>
</protein>
<gene>
    <name evidence="2" type="ORF">AVDCRST_MAG48-2861</name>
</gene>
<feature type="domain" description="Glyoxalase/fosfomycin resistance/dioxygenase" evidence="1">
    <location>
        <begin position="13"/>
        <end position="128"/>
    </location>
</feature>
<dbReference type="InterPro" id="IPR004360">
    <property type="entry name" value="Glyas_Fos-R_dOase_dom"/>
</dbReference>
<dbReference type="EMBL" id="CADCTS010000410">
    <property type="protein sequence ID" value="CAA9324976.1"/>
    <property type="molecule type" value="Genomic_DNA"/>
</dbReference>